<evidence type="ECO:0000313" key="2">
    <source>
        <dbReference type="Proteomes" id="UP000265520"/>
    </source>
</evidence>
<dbReference type="EMBL" id="LXQA010058529">
    <property type="protein sequence ID" value="MCI05392.1"/>
    <property type="molecule type" value="Genomic_DNA"/>
</dbReference>
<reference evidence="1 2" key="1">
    <citation type="journal article" date="2018" name="Front. Plant Sci.">
        <title>Red Clover (Trifolium pratense) and Zigzag Clover (T. medium) - A Picture of Genomic Similarities and Differences.</title>
        <authorList>
            <person name="Dluhosova J."/>
            <person name="Istvanek J."/>
            <person name="Nedelnik J."/>
            <person name="Repkova J."/>
        </authorList>
    </citation>
    <scope>NUCLEOTIDE SEQUENCE [LARGE SCALE GENOMIC DNA]</scope>
    <source>
        <strain evidence="2">cv. 10/8</strain>
        <tissue evidence="1">Leaf</tissue>
    </source>
</reference>
<comment type="caution">
    <text evidence="1">The sequence shown here is derived from an EMBL/GenBank/DDBJ whole genome shotgun (WGS) entry which is preliminary data.</text>
</comment>
<keyword evidence="2" id="KW-1185">Reference proteome</keyword>
<accession>A0A392P0Y7</accession>
<organism evidence="1 2">
    <name type="scientific">Trifolium medium</name>
    <dbReference type="NCBI Taxonomy" id="97028"/>
    <lineage>
        <taxon>Eukaryota</taxon>
        <taxon>Viridiplantae</taxon>
        <taxon>Streptophyta</taxon>
        <taxon>Embryophyta</taxon>
        <taxon>Tracheophyta</taxon>
        <taxon>Spermatophyta</taxon>
        <taxon>Magnoliopsida</taxon>
        <taxon>eudicotyledons</taxon>
        <taxon>Gunneridae</taxon>
        <taxon>Pentapetalae</taxon>
        <taxon>rosids</taxon>
        <taxon>fabids</taxon>
        <taxon>Fabales</taxon>
        <taxon>Fabaceae</taxon>
        <taxon>Papilionoideae</taxon>
        <taxon>50 kb inversion clade</taxon>
        <taxon>NPAAA clade</taxon>
        <taxon>Hologalegina</taxon>
        <taxon>IRL clade</taxon>
        <taxon>Trifolieae</taxon>
        <taxon>Trifolium</taxon>
    </lineage>
</organism>
<proteinExistence type="predicted"/>
<name>A0A392P0Y7_9FABA</name>
<protein>
    <submittedName>
        <fullName evidence="1">Uncharacterized protein</fullName>
    </submittedName>
</protein>
<sequence length="28" mass="2862">MGGVAINLLLWLPGTESTQISMGSTEGV</sequence>
<feature type="non-terminal residue" evidence="1">
    <location>
        <position position="28"/>
    </location>
</feature>
<dbReference type="AlphaFoldDB" id="A0A392P0Y7"/>
<dbReference type="Proteomes" id="UP000265520">
    <property type="component" value="Unassembled WGS sequence"/>
</dbReference>
<evidence type="ECO:0000313" key="1">
    <source>
        <dbReference type="EMBL" id="MCI05392.1"/>
    </source>
</evidence>